<protein>
    <submittedName>
        <fullName evidence="8">DNA-binding transcriptional regulator YbjK</fullName>
    </submittedName>
    <submittedName>
        <fullName evidence="7">TetR family transcriptional regulator</fullName>
    </submittedName>
</protein>
<feature type="DNA-binding region" description="H-T-H motif" evidence="4">
    <location>
        <begin position="28"/>
        <end position="47"/>
    </location>
</feature>
<dbReference type="InterPro" id="IPR050109">
    <property type="entry name" value="HTH-type_TetR-like_transc_reg"/>
</dbReference>
<evidence type="ECO:0000256" key="4">
    <source>
        <dbReference type="PROSITE-ProRule" id="PRU00335"/>
    </source>
</evidence>
<dbReference type="Proteomes" id="UP000182800">
    <property type="component" value="Unassembled WGS sequence"/>
</dbReference>
<dbReference type="STRING" id="1653334.GA0071312_3071"/>
<evidence type="ECO:0000313" key="9">
    <source>
        <dbReference type="Proteomes" id="UP000050497"/>
    </source>
</evidence>
<dbReference type="InterPro" id="IPR001647">
    <property type="entry name" value="HTH_TetR"/>
</dbReference>
<keyword evidence="1" id="KW-0805">Transcription regulation</keyword>
<keyword evidence="10" id="KW-1185">Reference proteome</keyword>
<dbReference type="AlphaFoldDB" id="A0A0N8KDR3"/>
<reference evidence="8 10" key="2">
    <citation type="submission" date="2016-08" db="EMBL/GenBank/DDBJ databases">
        <authorList>
            <person name="Varghese N."/>
            <person name="Submissions Spin"/>
        </authorList>
    </citation>
    <scope>NUCLEOTIDE SEQUENCE [LARGE SCALE GENOMIC DNA]</scope>
    <source>
        <strain evidence="8 10">HL-109</strain>
    </source>
</reference>
<evidence type="ECO:0000313" key="7">
    <source>
        <dbReference type="EMBL" id="KPQ09258.1"/>
    </source>
</evidence>
<dbReference type="EMBL" id="LJSX01000031">
    <property type="protein sequence ID" value="KPQ09258.1"/>
    <property type="molecule type" value="Genomic_DNA"/>
</dbReference>
<dbReference type="Pfam" id="PF00440">
    <property type="entry name" value="TetR_N"/>
    <property type="match status" value="1"/>
</dbReference>
<evidence type="ECO:0000256" key="3">
    <source>
        <dbReference type="ARBA" id="ARBA00023163"/>
    </source>
</evidence>
<proteinExistence type="predicted"/>
<dbReference type="RefSeq" id="WP_165604050.1">
    <property type="nucleotide sequence ID" value="NZ_FMBM01000002.1"/>
</dbReference>
<dbReference type="EMBL" id="FMBM01000002">
    <property type="protein sequence ID" value="SCC82095.1"/>
    <property type="molecule type" value="Genomic_DNA"/>
</dbReference>
<evidence type="ECO:0000313" key="8">
    <source>
        <dbReference type="EMBL" id="SCC82095.1"/>
    </source>
</evidence>
<gene>
    <name evidence="8" type="ORF">GA0071312_3071</name>
    <name evidence="7" type="ORF">HLUCCO17_15605</name>
</gene>
<evidence type="ECO:0000259" key="6">
    <source>
        <dbReference type="PROSITE" id="PS50977"/>
    </source>
</evidence>
<dbReference type="Gene3D" id="1.10.357.10">
    <property type="entry name" value="Tetracycline Repressor, domain 2"/>
    <property type="match status" value="1"/>
</dbReference>
<reference evidence="7 9" key="1">
    <citation type="submission" date="2015-09" db="EMBL/GenBank/DDBJ databases">
        <title>Identification and resolution of microdiversity through metagenomic sequencing of parallel consortia.</title>
        <authorList>
            <person name="Nelson W.C."/>
            <person name="Romine M.F."/>
            <person name="Lindemann S.R."/>
        </authorList>
    </citation>
    <scope>NUCLEOTIDE SEQUENCE [LARGE SCALE GENOMIC DNA]</scope>
    <source>
        <strain evidence="7">HL-109</strain>
    </source>
</reference>
<name>A0A0N8KDR3_9HYPH</name>
<dbReference type="InterPro" id="IPR041479">
    <property type="entry name" value="TetR_CgmR_C"/>
</dbReference>
<evidence type="ECO:0000313" key="10">
    <source>
        <dbReference type="Proteomes" id="UP000182800"/>
    </source>
</evidence>
<keyword evidence="3" id="KW-0804">Transcription</keyword>
<dbReference type="PRINTS" id="PR00455">
    <property type="entry name" value="HTHTETR"/>
</dbReference>
<evidence type="ECO:0000256" key="2">
    <source>
        <dbReference type="ARBA" id="ARBA00023125"/>
    </source>
</evidence>
<evidence type="ECO:0000256" key="5">
    <source>
        <dbReference type="SAM" id="MobiDB-lite"/>
    </source>
</evidence>
<sequence>MQQSATARDGILDAAQRVAARDGAGHVTLDAVAREAGVSKGGVLYHFPGKDALIAGMLERLIAEFEAEIERLRAEFAGGPNPSLRAMIAACGAMCDIERPVAMAILAAGAQNPDLLAPLRASIGAHLEQLAAECGDPERAFLLCAAADGMMLHHILGIAPYDADRRERLFARLAAMAEAPDAPFRPGKALATDAPYHASAQEAPDDND</sequence>
<keyword evidence="2 4" id="KW-0238">DNA-binding</keyword>
<dbReference type="Pfam" id="PF17937">
    <property type="entry name" value="TetR_C_28"/>
    <property type="match status" value="1"/>
</dbReference>
<organism evidence="7 9">
    <name type="scientific">Saliniramus fredricksonii</name>
    <dbReference type="NCBI Taxonomy" id="1653334"/>
    <lineage>
        <taxon>Bacteria</taxon>
        <taxon>Pseudomonadati</taxon>
        <taxon>Pseudomonadota</taxon>
        <taxon>Alphaproteobacteria</taxon>
        <taxon>Hyphomicrobiales</taxon>
        <taxon>Salinarimonadaceae</taxon>
        <taxon>Saliniramus</taxon>
    </lineage>
</organism>
<dbReference type="InterPro" id="IPR009057">
    <property type="entry name" value="Homeodomain-like_sf"/>
</dbReference>
<evidence type="ECO:0000256" key="1">
    <source>
        <dbReference type="ARBA" id="ARBA00023015"/>
    </source>
</evidence>
<feature type="domain" description="HTH tetR-type" evidence="6">
    <location>
        <begin position="5"/>
        <end position="65"/>
    </location>
</feature>
<dbReference type="PATRIC" id="fig|1653334.4.peg.824"/>
<feature type="region of interest" description="Disordered" evidence="5">
    <location>
        <begin position="183"/>
        <end position="208"/>
    </location>
</feature>
<comment type="caution">
    <text evidence="7">The sequence shown here is derived from an EMBL/GenBank/DDBJ whole genome shotgun (WGS) entry which is preliminary data.</text>
</comment>
<dbReference type="SUPFAM" id="SSF46689">
    <property type="entry name" value="Homeodomain-like"/>
    <property type="match status" value="1"/>
</dbReference>
<dbReference type="PROSITE" id="PS50977">
    <property type="entry name" value="HTH_TETR_2"/>
    <property type="match status" value="1"/>
</dbReference>
<dbReference type="Proteomes" id="UP000050497">
    <property type="component" value="Unassembled WGS sequence"/>
</dbReference>
<dbReference type="GO" id="GO:0000976">
    <property type="term" value="F:transcription cis-regulatory region binding"/>
    <property type="evidence" value="ECO:0007669"/>
    <property type="project" value="TreeGrafter"/>
</dbReference>
<accession>A0A0N8KDR3</accession>
<dbReference type="GO" id="GO:0003700">
    <property type="term" value="F:DNA-binding transcription factor activity"/>
    <property type="evidence" value="ECO:0007669"/>
    <property type="project" value="TreeGrafter"/>
</dbReference>
<dbReference type="PANTHER" id="PTHR30055:SF234">
    <property type="entry name" value="HTH-TYPE TRANSCRIPTIONAL REGULATOR BETI"/>
    <property type="match status" value="1"/>
</dbReference>
<dbReference type="PANTHER" id="PTHR30055">
    <property type="entry name" value="HTH-TYPE TRANSCRIPTIONAL REGULATOR RUTR"/>
    <property type="match status" value="1"/>
</dbReference>